<proteinExistence type="predicted"/>
<keyword evidence="3" id="KW-1185">Reference proteome</keyword>
<organism evidence="2 3">
    <name type="scientific">Lineolata rhizophorae</name>
    <dbReference type="NCBI Taxonomy" id="578093"/>
    <lineage>
        <taxon>Eukaryota</taxon>
        <taxon>Fungi</taxon>
        <taxon>Dikarya</taxon>
        <taxon>Ascomycota</taxon>
        <taxon>Pezizomycotina</taxon>
        <taxon>Dothideomycetes</taxon>
        <taxon>Dothideomycetes incertae sedis</taxon>
        <taxon>Lineolatales</taxon>
        <taxon>Lineolataceae</taxon>
        <taxon>Lineolata</taxon>
    </lineage>
</organism>
<evidence type="ECO:0000313" key="2">
    <source>
        <dbReference type="EMBL" id="KAF2461941.1"/>
    </source>
</evidence>
<sequence length="74" mass="7408">MRARPRRPLNMLPALAVSGVRSACLSALTSAVAAPVATHWRSLSSARSSDFLSRGYGSSVFSKNCGGGGGGGGA</sequence>
<protein>
    <recommendedName>
        <fullName evidence="4">Secreted protein</fullName>
    </recommendedName>
</protein>
<evidence type="ECO:0008006" key="4">
    <source>
        <dbReference type="Google" id="ProtNLM"/>
    </source>
</evidence>
<name>A0A6A6PDB1_9PEZI</name>
<feature type="signal peptide" evidence="1">
    <location>
        <begin position="1"/>
        <end position="22"/>
    </location>
</feature>
<gene>
    <name evidence="2" type="ORF">BDY21DRAFT_330062</name>
</gene>
<dbReference type="EMBL" id="MU001670">
    <property type="protein sequence ID" value="KAF2461941.1"/>
    <property type="molecule type" value="Genomic_DNA"/>
</dbReference>
<evidence type="ECO:0000256" key="1">
    <source>
        <dbReference type="SAM" id="SignalP"/>
    </source>
</evidence>
<dbReference type="AlphaFoldDB" id="A0A6A6PDB1"/>
<evidence type="ECO:0000313" key="3">
    <source>
        <dbReference type="Proteomes" id="UP000799766"/>
    </source>
</evidence>
<keyword evidence="1" id="KW-0732">Signal</keyword>
<accession>A0A6A6PDB1</accession>
<dbReference type="Proteomes" id="UP000799766">
    <property type="component" value="Unassembled WGS sequence"/>
</dbReference>
<feature type="chain" id="PRO_5025456750" description="Secreted protein" evidence="1">
    <location>
        <begin position="23"/>
        <end position="74"/>
    </location>
</feature>
<reference evidence="2" key="1">
    <citation type="journal article" date="2020" name="Stud. Mycol.">
        <title>101 Dothideomycetes genomes: a test case for predicting lifestyles and emergence of pathogens.</title>
        <authorList>
            <person name="Haridas S."/>
            <person name="Albert R."/>
            <person name="Binder M."/>
            <person name="Bloem J."/>
            <person name="Labutti K."/>
            <person name="Salamov A."/>
            <person name="Andreopoulos B."/>
            <person name="Baker S."/>
            <person name="Barry K."/>
            <person name="Bills G."/>
            <person name="Bluhm B."/>
            <person name="Cannon C."/>
            <person name="Castanera R."/>
            <person name="Culley D."/>
            <person name="Daum C."/>
            <person name="Ezra D."/>
            <person name="Gonzalez J."/>
            <person name="Henrissat B."/>
            <person name="Kuo A."/>
            <person name="Liang C."/>
            <person name="Lipzen A."/>
            <person name="Lutzoni F."/>
            <person name="Magnuson J."/>
            <person name="Mondo S."/>
            <person name="Nolan M."/>
            <person name="Ohm R."/>
            <person name="Pangilinan J."/>
            <person name="Park H.-J."/>
            <person name="Ramirez L."/>
            <person name="Alfaro M."/>
            <person name="Sun H."/>
            <person name="Tritt A."/>
            <person name="Yoshinaga Y."/>
            <person name="Zwiers L.-H."/>
            <person name="Turgeon B."/>
            <person name="Goodwin S."/>
            <person name="Spatafora J."/>
            <person name="Crous P."/>
            <person name="Grigoriev I."/>
        </authorList>
    </citation>
    <scope>NUCLEOTIDE SEQUENCE</scope>
    <source>
        <strain evidence="2">ATCC 16933</strain>
    </source>
</reference>